<keyword evidence="2 3" id="KW-0064">Aspartyl protease</keyword>
<evidence type="ECO:0000256" key="2">
    <source>
        <dbReference type="ARBA" id="ARBA00022750"/>
    </source>
</evidence>
<comment type="caution">
    <text evidence="6">The sequence shown here is derived from an EMBL/GenBank/DDBJ whole genome shotgun (WGS) entry which is preliminary data.</text>
</comment>
<keyword evidence="4" id="KW-0732">Signal</keyword>
<gene>
    <name evidence="6" type="ORF">EWM64_g8383</name>
</gene>
<dbReference type="Gene3D" id="2.40.70.10">
    <property type="entry name" value="Acid Proteases"/>
    <property type="match status" value="2"/>
</dbReference>
<keyword evidence="3" id="KW-0378">Hydrolase</keyword>
<evidence type="ECO:0000259" key="5">
    <source>
        <dbReference type="PROSITE" id="PS51767"/>
    </source>
</evidence>
<evidence type="ECO:0000313" key="7">
    <source>
        <dbReference type="Proteomes" id="UP000298061"/>
    </source>
</evidence>
<dbReference type="InterPro" id="IPR001969">
    <property type="entry name" value="Aspartic_peptidase_AS"/>
</dbReference>
<accession>A0A4Y9ZNK2</accession>
<evidence type="ECO:0000313" key="6">
    <source>
        <dbReference type="EMBL" id="TFY75627.1"/>
    </source>
</evidence>
<dbReference type="InterPro" id="IPR033121">
    <property type="entry name" value="PEPTIDASE_A1"/>
</dbReference>
<evidence type="ECO:0000256" key="3">
    <source>
        <dbReference type="RuleBase" id="RU000454"/>
    </source>
</evidence>
<organism evidence="6 7">
    <name type="scientific">Hericium alpestre</name>
    <dbReference type="NCBI Taxonomy" id="135208"/>
    <lineage>
        <taxon>Eukaryota</taxon>
        <taxon>Fungi</taxon>
        <taxon>Dikarya</taxon>
        <taxon>Basidiomycota</taxon>
        <taxon>Agaricomycotina</taxon>
        <taxon>Agaricomycetes</taxon>
        <taxon>Russulales</taxon>
        <taxon>Hericiaceae</taxon>
        <taxon>Hericium</taxon>
    </lineage>
</organism>
<dbReference type="OrthoDB" id="15189at2759"/>
<dbReference type="InterPro" id="IPR001461">
    <property type="entry name" value="Aspartic_peptidase_A1"/>
</dbReference>
<evidence type="ECO:0000256" key="1">
    <source>
        <dbReference type="ARBA" id="ARBA00007447"/>
    </source>
</evidence>
<dbReference type="CDD" id="cd05471">
    <property type="entry name" value="pepsin_like"/>
    <property type="match status" value="1"/>
</dbReference>
<comment type="similarity">
    <text evidence="1 3">Belongs to the peptidase A1 family.</text>
</comment>
<dbReference type="EMBL" id="SFCI01001494">
    <property type="protein sequence ID" value="TFY75627.1"/>
    <property type="molecule type" value="Genomic_DNA"/>
</dbReference>
<protein>
    <recommendedName>
        <fullName evidence="5">Peptidase A1 domain-containing protein</fullName>
    </recommendedName>
</protein>
<feature type="non-terminal residue" evidence="6">
    <location>
        <position position="413"/>
    </location>
</feature>
<feature type="signal peptide" evidence="4">
    <location>
        <begin position="1"/>
        <end position="22"/>
    </location>
</feature>
<dbReference type="STRING" id="135208.A0A4Y9ZNK2"/>
<dbReference type="PROSITE" id="PS00141">
    <property type="entry name" value="ASP_PROTEASE"/>
    <property type="match status" value="1"/>
</dbReference>
<dbReference type="InterPro" id="IPR021109">
    <property type="entry name" value="Peptidase_aspartic_dom_sf"/>
</dbReference>
<proteinExistence type="inferred from homology"/>
<dbReference type="AlphaFoldDB" id="A0A4Y9ZNK2"/>
<dbReference type="PROSITE" id="PS51767">
    <property type="entry name" value="PEPTIDASE_A1"/>
    <property type="match status" value="1"/>
</dbReference>
<dbReference type="GO" id="GO:0006508">
    <property type="term" value="P:proteolysis"/>
    <property type="evidence" value="ECO:0007669"/>
    <property type="project" value="UniProtKB-KW"/>
</dbReference>
<dbReference type="InterPro" id="IPR034164">
    <property type="entry name" value="Pepsin-like_dom"/>
</dbReference>
<dbReference type="PANTHER" id="PTHR47966">
    <property type="entry name" value="BETA-SITE APP-CLEAVING ENZYME, ISOFORM A-RELATED"/>
    <property type="match status" value="1"/>
</dbReference>
<dbReference type="Pfam" id="PF00026">
    <property type="entry name" value="Asp"/>
    <property type="match status" value="1"/>
</dbReference>
<evidence type="ECO:0000256" key="4">
    <source>
        <dbReference type="SAM" id="SignalP"/>
    </source>
</evidence>
<keyword evidence="7" id="KW-1185">Reference proteome</keyword>
<dbReference type="SUPFAM" id="SSF50630">
    <property type="entry name" value="Acid proteases"/>
    <property type="match status" value="1"/>
</dbReference>
<dbReference type="GO" id="GO:0004190">
    <property type="term" value="F:aspartic-type endopeptidase activity"/>
    <property type="evidence" value="ECO:0007669"/>
    <property type="project" value="UniProtKB-KW"/>
</dbReference>
<name>A0A4Y9ZNK2_9AGAM</name>
<reference evidence="6 7" key="1">
    <citation type="submission" date="2019-02" db="EMBL/GenBank/DDBJ databases">
        <title>Genome sequencing of the rare red list fungi Hericium alpestre (H. flagellum).</title>
        <authorList>
            <person name="Buettner E."/>
            <person name="Kellner H."/>
        </authorList>
    </citation>
    <scope>NUCLEOTIDE SEQUENCE [LARGE SCALE GENOMIC DNA]</scope>
    <source>
        <strain evidence="6 7">DSM 108284</strain>
    </source>
</reference>
<dbReference type="PANTHER" id="PTHR47966:SF51">
    <property type="entry name" value="BETA-SITE APP-CLEAVING ENZYME, ISOFORM A-RELATED"/>
    <property type="match status" value="1"/>
</dbReference>
<keyword evidence="3" id="KW-0645">Protease</keyword>
<dbReference type="PRINTS" id="PR00792">
    <property type="entry name" value="PEPSIN"/>
</dbReference>
<feature type="chain" id="PRO_5021395541" description="Peptidase A1 domain-containing protein" evidence="4">
    <location>
        <begin position="23"/>
        <end position="413"/>
    </location>
</feature>
<sequence>MKLSAHSLLLAGLLHSASYVAALRLNVHGQERRSPDPPSYGRFSRRDHMEGLQNSNNNVDYYTNITLSGQSYSCLIDTGSSDLWVAGSVPNSNDTGKKTSVNYAIGAVQGPIKTADFGFLDYTVKDQAFIQVSPSSSHPQGKGLIGLGPNTGSHVRDAMGSQTGGDAVAFRIFEQDKSTPNFVSILLGREHDPDDPFPGQITIGETVPGYDNVMNQPKFNVTLLSSKDEGNQHWQVLLDEDGIIGPDGNPIQATTHVSSSKNKKQLTAIFDSGFTLPQVPKNVSDGIYARIEGAQFRNLSLTGPVWTMPCDREVNVTFKIGGQSYPIHALDTNMDMSQKDANGTKFCIGSFQTVSSAADDDYDIILGMAFLRNAYLVINYGNFVNGGNSRSNPYVQLLSTTNDTAEAHEDFVQ</sequence>
<dbReference type="Proteomes" id="UP000298061">
    <property type="component" value="Unassembled WGS sequence"/>
</dbReference>
<feature type="domain" description="Peptidase A1" evidence="5">
    <location>
        <begin position="61"/>
        <end position="388"/>
    </location>
</feature>